<evidence type="ECO:0000259" key="3">
    <source>
        <dbReference type="PROSITE" id="PS50002"/>
    </source>
</evidence>
<dbReference type="EMBL" id="JANVFS010000003">
    <property type="protein sequence ID" value="KAJ4493706.1"/>
    <property type="molecule type" value="Genomic_DNA"/>
</dbReference>
<reference evidence="4" key="2">
    <citation type="journal article" date="2023" name="Proc. Natl. Acad. Sci. U.S.A.">
        <title>A global phylogenomic analysis of the shiitake genus Lentinula.</title>
        <authorList>
            <person name="Sierra-Patev S."/>
            <person name="Min B."/>
            <person name="Naranjo-Ortiz M."/>
            <person name="Looney B."/>
            <person name="Konkel Z."/>
            <person name="Slot J.C."/>
            <person name="Sakamoto Y."/>
            <person name="Steenwyk J.L."/>
            <person name="Rokas A."/>
            <person name="Carro J."/>
            <person name="Camarero S."/>
            <person name="Ferreira P."/>
            <person name="Molpeceres G."/>
            <person name="Ruiz-Duenas F.J."/>
            <person name="Serrano A."/>
            <person name="Henrissat B."/>
            <person name="Drula E."/>
            <person name="Hughes K.W."/>
            <person name="Mata J.L."/>
            <person name="Ishikawa N.K."/>
            <person name="Vargas-Isla R."/>
            <person name="Ushijima S."/>
            <person name="Smith C.A."/>
            <person name="Donoghue J."/>
            <person name="Ahrendt S."/>
            <person name="Andreopoulos W."/>
            <person name="He G."/>
            <person name="LaButti K."/>
            <person name="Lipzen A."/>
            <person name="Ng V."/>
            <person name="Riley R."/>
            <person name="Sandor L."/>
            <person name="Barry K."/>
            <person name="Martinez A.T."/>
            <person name="Xiao Y."/>
            <person name="Gibbons J.G."/>
            <person name="Terashima K."/>
            <person name="Grigoriev I.V."/>
            <person name="Hibbett D."/>
        </authorList>
    </citation>
    <scope>NUCLEOTIDE SEQUENCE</scope>
    <source>
        <strain evidence="4">Sp2 HRB7682 ss15</strain>
    </source>
</reference>
<evidence type="ECO:0000313" key="4">
    <source>
        <dbReference type="EMBL" id="KAJ4493706.1"/>
    </source>
</evidence>
<feature type="domain" description="SH3" evidence="3">
    <location>
        <begin position="38"/>
        <end position="97"/>
    </location>
</feature>
<dbReference type="PROSITE" id="PS50002">
    <property type="entry name" value="SH3"/>
    <property type="match status" value="1"/>
</dbReference>
<name>A0A9W9B0K3_9AGAR</name>
<gene>
    <name evidence="4" type="ORF">C8J55DRAFT_499563</name>
</gene>
<comment type="caution">
    <text evidence="4">The sequence shown here is derived from an EMBL/GenBank/DDBJ whole genome shotgun (WGS) entry which is preliminary data.</text>
</comment>
<dbReference type="SUPFAM" id="SSF50044">
    <property type="entry name" value="SH3-domain"/>
    <property type="match status" value="1"/>
</dbReference>
<dbReference type="Pfam" id="PF07653">
    <property type="entry name" value="SH3_2"/>
    <property type="match status" value="1"/>
</dbReference>
<dbReference type="InterPro" id="IPR036028">
    <property type="entry name" value="SH3-like_dom_sf"/>
</dbReference>
<keyword evidence="1 2" id="KW-0728">SH3 domain</keyword>
<sequence length="377" mass="41896">MLTPELKESCGILIILKIPGSSRFCSSRSALLLMSPFLSSTYCMVKYSHVANFPSALSLATGDIVKVLEQQPLGWWYGQLGKKRGWFPKHCVKLINEENSQTKSVSEISLCSPFPVPDVQARPQFFGVSTSFPVSFLSLNSALVRHALMRQSYFANPEPTFILCSATYDNYFSGHPFTTEDGIRFLLPQRPSGWSYDERLRTPQNALSVNNEEEEEAQRQMAGNSRAEQIAGGTMNAFKLPLITSSTSRVHNEQLLVRSSAYEGVMAQSMKISRLPTLDCLELMQSADVQSAEEVPESKPETTKFSSNRRPVRIMKSRARIDVTDVLDVLVSDSIKQAPAAFFNQGHELSIHGGAFNAIGRDSTTNTNSPTIINNFY</sequence>
<dbReference type="Proteomes" id="UP001150238">
    <property type="component" value="Unassembled WGS sequence"/>
</dbReference>
<evidence type="ECO:0000256" key="2">
    <source>
        <dbReference type="PROSITE-ProRule" id="PRU00192"/>
    </source>
</evidence>
<accession>A0A9W9B0K3</accession>
<reference evidence="4" key="1">
    <citation type="submission" date="2022-08" db="EMBL/GenBank/DDBJ databases">
        <authorList>
            <consortium name="DOE Joint Genome Institute"/>
            <person name="Min B."/>
            <person name="Riley R."/>
            <person name="Sierra-Patev S."/>
            <person name="Naranjo-Ortiz M."/>
            <person name="Looney B."/>
            <person name="Konkel Z."/>
            <person name="Slot J.C."/>
            <person name="Sakamoto Y."/>
            <person name="Steenwyk J.L."/>
            <person name="Rokas A."/>
            <person name="Carro J."/>
            <person name="Camarero S."/>
            <person name="Ferreira P."/>
            <person name="Molpeceres G."/>
            <person name="Ruiz-Duenas F.J."/>
            <person name="Serrano A."/>
            <person name="Henrissat B."/>
            <person name="Drula E."/>
            <person name="Hughes K.W."/>
            <person name="Mata J.L."/>
            <person name="Ishikawa N.K."/>
            <person name="Vargas-Isla R."/>
            <person name="Ushijima S."/>
            <person name="Smith C.A."/>
            <person name="Ahrendt S."/>
            <person name="Andreopoulos W."/>
            <person name="He G."/>
            <person name="Labutti K."/>
            <person name="Lipzen A."/>
            <person name="Ng V."/>
            <person name="Sandor L."/>
            <person name="Barry K."/>
            <person name="Martinez A.T."/>
            <person name="Xiao Y."/>
            <person name="Gibbons J.G."/>
            <person name="Terashima K."/>
            <person name="Hibbett D.S."/>
            <person name="Grigoriev I.V."/>
        </authorList>
    </citation>
    <scope>NUCLEOTIDE SEQUENCE</scope>
    <source>
        <strain evidence="4">Sp2 HRB7682 ss15</strain>
    </source>
</reference>
<evidence type="ECO:0000256" key="1">
    <source>
        <dbReference type="ARBA" id="ARBA00022443"/>
    </source>
</evidence>
<dbReference type="InterPro" id="IPR001452">
    <property type="entry name" value="SH3_domain"/>
</dbReference>
<dbReference type="Gene3D" id="2.30.30.40">
    <property type="entry name" value="SH3 Domains"/>
    <property type="match status" value="1"/>
</dbReference>
<dbReference type="SMART" id="SM00326">
    <property type="entry name" value="SH3"/>
    <property type="match status" value="1"/>
</dbReference>
<dbReference type="CDD" id="cd00174">
    <property type="entry name" value="SH3"/>
    <property type="match status" value="1"/>
</dbReference>
<organism evidence="4 5">
    <name type="scientific">Lentinula lateritia</name>
    <dbReference type="NCBI Taxonomy" id="40482"/>
    <lineage>
        <taxon>Eukaryota</taxon>
        <taxon>Fungi</taxon>
        <taxon>Dikarya</taxon>
        <taxon>Basidiomycota</taxon>
        <taxon>Agaricomycotina</taxon>
        <taxon>Agaricomycetes</taxon>
        <taxon>Agaricomycetidae</taxon>
        <taxon>Agaricales</taxon>
        <taxon>Marasmiineae</taxon>
        <taxon>Omphalotaceae</taxon>
        <taxon>Lentinula</taxon>
    </lineage>
</organism>
<protein>
    <recommendedName>
        <fullName evidence="3">SH3 domain-containing protein</fullName>
    </recommendedName>
</protein>
<proteinExistence type="predicted"/>
<dbReference type="AlphaFoldDB" id="A0A9W9B0K3"/>
<evidence type="ECO:0000313" key="5">
    <source>
        <dbReference type="Proteomes" id="UP001150238"/>
    </source>
</evidence>